<dbReference type="PANTHER" id="PTHR34154:SF14">
    <property type="entry name" value="ASL1-LIKE GLYCOSYL HYDROLASE CATALYTIC DOMAIN-CONTAINING PROTEIN"/>
    <property type="match status" value="1"/>
</dbReference>
<dbReference type="InterPro" id="IPR017853">
    <property type="entry name" value="GH"/>
</dbReference>
<dbReference type="Gene3D" id="3.20.20.80">
    <property type="entry name" value="Glycosidases"/>
    <property type="match status" value="1"/>
</dbReference>
<name>A0A0A1TKI1_9HYPO</name>
<dbReference type="InterPro" id="IPR024655">
    <property type="entry name" value="Asl1_glyco_hydro_catalytic"/>
</dbReference>
<dbReference type="STRING" id="1531966.A0A0A1TKI1"/>
<gene>
    <name evidence="2" type="ORF">VHEMI07012</name>
</gene>
<reference evidence="2 3" key="1">
    <citation type="journal article" date="2015" name="Genome Announc.">
        <title>Draft Genome Sequence and Gene Annotation of the Entomopathogenic Fungus Verticillium hemipterigenum.</title>
        <authorList>
            <person name="Horn F."/>
            <person name="Habel A."/>
            <person name="Scharf D.H."/>
            <person name="Dworschak J."/>
            <person name="Brakhage A.A."/>
            <person name="Guthke R."/>
            <person name="Hertweck C."/>
            <person name="Linde J."/>
        </authorList>
    </citation>
    <scope>NUCLEOTIDE SEQUENCE [LARGE SCALE GENOMIC DNA]</scope>
</reference>
<evidence type="ECO:0000313" key="3">
    <source>
        <dbReference type="Proteomes" id="UP000039046"/>
    </source>
</evidence>
<keyword evidence="3" id="KW-1185">Reference proteome</keyword>
<dbReference type="GO" id="GO:0009277">
    <property type="term" value="C:fungal-type cell wall"/>
    <property type="evidence" value="ECO:0007669"/>
    <property type="project" value="TreeGrafter"/>
</dbReference>
<dbReference type="AlphaFoldDB" id="A0A0A1TKI1"/>
<dbReference type="Pfam" id="PF11790">
    <property type="entry name" value="Glyco_hydro_cc"/>
    <property type="match status" value="1"/>
</dbReference>
<dbReference type="GO" id="GO:0071966">
    <property type="term" value="P:fungal-type cell wall polysaccharide metabolic process"/>
    <property type="evidence" value="ECO:0007669"/>
    <property type="project" value="TreeGrafter"/>
</dbReference>
<feature type="domain" description="Asl1-like glycosyl hydrolase catalytic" evidence="1">
    <location>
        <begin position="54"/>
        <end position="276"/>
    </location>
</feature>
<sequence>MVASLQYGITAMCAIASVAASPTNHDIPRSAAALSAPNGRKAGSAGGRAVPFWKDHLGWWYDWTPKPSGHDKDGVLGVSMLWGSGNNGDQDAKRLKDFKDLKETPKYLLGFNEPDCSARDVSSHISVKDAVPLWNKYIVPEANNGSIVGSPSMCTQKDESWLNDFNKQALDKSWDFTAIHVYKLNMTGVQADIDHYWNKYKKPIWVTEFGCVDDQNGFKACTDQKVINQWIRDAVDLFEKNEHILAYAYTDGGGLGKAWLPTNNDGTTLSESGKTYLDAISKYH</sequence>
<dbReference type="OrthoDB" id="5959761at2759"/>
<dbReference type="SUPFAM" id="SSF51445">
    <property type="entry name" value="(Trans)glycosidases"/>
    <property type="match status" value="1"/>
</dbReference>
<organism evidence="2 3">
    <name type="scientific">[Torrubiella] hemipterigena</name>
    <dbReference type="NCBI Taxonomy" id="1531966"/>
    <lineage>
        <taxon>Eukaryota</taxon>
        <taxon>Fungi</taxon>
        <taxon>Dikarya</taxon>
        <taxon>Ascomycota</taxon>
        <taxon>Pezizomycotina</taxon>
        <taxon>Sordariomycetes</taxon>
        <taxon>Hypocreomycetidae</taxon>
        <taxon>Hypocreales</taxon>
        <taxon>Clavicipitaceae</taxon>
        <taxon>Clavicipitaceae incertae sedis</taxon>
        <taxon>'Torrubiella' clade</taxon>
    </lineage>
</organism>
<accession>A0A0A1TKI1</accession>
<dbReference type="PANTHER" id="PTHR34154">
    <property type="entry name" value="ALKALI-SENSITIVE LINKAGE PROTEIN 1"/>
    <property type="match status" value="1"/>
</dbReference>
<evidence type="ECO:0000313" key="2">
    <source>
        <dbReference type="EMBL" id="CEJ91290.1"/>
    </source>
</evidence>
<dbReference type="HOGENOM" id="CLU_040908_9_0_1"/>
<proteinExistence type="predicted"/>
<protein>
    <recommendedName>
        <fullName evidence="1">Asl1-like glycosyl hydrolase catalytic domain-containing protein</fullName>
    </recommendedName>
</protein>
<dbReference type="Proteomes" id="UP000039046">
    <property type="component" value="Unassembled WGS sequence"/>
</dbReference>
<dbReference type="EMBL" id="CDHN01000003">
    <property type="protein sequence ID" value="CEJ91290.1"/>
    <property type="molecule type" value="Genomic_DNA"/>
</dbReference>
<evidence type="ECO:0000259" key="1">
    <source>
        <dbReference type="Pfam" id="PF11790"/>
    </source>
</evidence>
<dbReference type="InterPro" id="IPR053183">
    <property type="entry name" value="ASL1"/>
</dbReference>